<evidence type="ECO:0000256" key="4">
    <source>
        <dbReference type="ARBA" id="ARBA00022679"/>
    </source>
</evidence>
<keyword evidence="6" id="KW-0677">Repeat</keyword>
<dbReference type="InterPro" id="IPR030874">
    <property type="entry name" value="Cardiolipin_synth_Firmi"/>
</dbReference>
<evidence type="ECO:0000256" key="11">
    <source>
        <dbReference type="ARBA" id="ARBA00023264"/>
    </source>
</evidence>
<dbReference type="NCBIfam" id="TIGR04265">
    <property type="entry name" value="bac_cardiolipin"/>
    <property type="match status" value="1"/>
</dbReference>
<dbReference type="Pfam" id="PF13396">
    <property type="entry name" value="PLDc_N"/>
    <property type="match status" value="1"/>
</dbReference>
<dbReference type="HAMAP" id="MF_01916">
    <property type="entry name" value="Cardiolipin_synth_Cls"/>
    <property type="match status" value="1"/>
</dbReference>
<dbReference type="PANTHER" id="PTHR21248:SF20">
    <property type="entry name" value="CARDIOLIPIN SYNTHASE YWIE-RELATED"/>
    <property type="match status" value="1"/>
</dbReference>
<keyword evidence="14" id="KW-0175">Coiled coil</keyword>
<evidence type="ECO:0000313" key="16">
    <source>
        <dbReference type="EMBL" id="PTQ57515.1"/>
    </source>
</evidence>
<comment type="similarity">
    <text evidence="12">Belongs to the phospholipase D family. Cardiolipin synthase subfamily.</text>
</comment>
<name>A0A2R6Y4E5_9BACL</name>
<evidence type="ECO:0000256" key="12">
    <source>
        <dbReference type="HAMAP-Rule" id="MF_01916"/>
    </source>
</evidence>
<feature type="transmembrane region" description="Helical" evidence="12">
    <location>
        <begin position="34"/>
        <end position="54"/>
    </location>
</feature>
<feature type="active site" evidence="12">
    <location>
        <position position="213"/>
    </location>
</feature>
<dbReference type="GO" id="GO:0005886">
    <property type="term" value="C:plasma membrane"/>
    <property type="evidence" value="ECO:0007669"/>
    <property type="project" value="UniProtKB-SubCell"/>
</dbReference>
<dbReference type="InterPro" id="IPR001736">
    <property type="entry name" value="PLipase_D/transphosphatidylase"/>
</dbReference>
<comment type="subcellular location">
    <subcellularLocation>
        <location evidence="1 12">Cell membrane</location>
        <topology evidence="1 12">Multi-pass membrane protein</topology>
    </subcellularLocation>
</comment>
<evidence type="ECO:0000256" key="2">
    <source>
        <dbReference type="ARBA" id="ARBA00022475"/>
    </source>
</evidence>
<dbReference type="PANTHER" id="PTHR21248">
    <property type="entry name" value="CARDIOLIPIN SYNTHASE"/>
    <property type="match status" value="1"/>
</dbReference>
<feature type="active site" evidence="12">
    <location>
        <position position="220"/>
    </location>
</feature>
<dbReference type="SMART" id="SM00155">
    <property type="entry name" value="PLDc"/>
    <property type="match status" value="2"/>
</dbReference>
<dbReference type="CDD" id="cd09110">
    <property type="entry name" value="PLDc_CLS_1"/>
    <property type="match status" value="1"/>
</dbReference>
<feature type="active site" evidence="12">
    <location>
        <position position="394"/>
    </location>
</feature>
<keyword evidence="9 12" id="KW-0472">Membrane</keyword>
<dbReference type="AlphaFoldDB" id="A0A2R6Y4E5"/>
<evidence type="ECO:0000313" key="17">
    <source>
        <dbReference type="Proteomes" id="UP000244338"/>
    </source>
</evidence>
<comment type="caution">
    <text evidence="16">The sequence shown here is derived from an EMBL/GenBank/DDBJ whole genome shotgun (WGS) entry which is preliminary data.</text>
</comment>
<reference evidence="17" key="1">
    <citation type="journal article" date="2018" name="Sci. Rep.">
        <title>Lignite coal burning seam in the remote Altai Mountains harbors a hydrogen-driven thermophilic microbial community.</title>
        <authorList>
            <person name="Kadnikov V.V."/>
            <person name="Mardanov A.V."/>
            <person name="Ivasenko D.A."/>
            <person name="Antsiferov D.V."/>
            <person name="Beletsky A.V."/>
            <person name="Karnachuk O.V."/>
            <person name="Ravin N.V."/>
        </authorList>
    </citation>
    <scope>NUCLEOTIDE SEQUENCE [LARGE SCALE GENOMIC DNA]</scope>
</reference>
<evidence type="ECO:0000256" key="5">
    <source>
        <dbReference type="ARBA" id="ARBA00022692"/>
    </source>
</evidence>
<feature type="active site" evidence="12">
    <location>
        <position position="215"/>
    </location>
</feature>
<dbReference type="FunFam" id="3.30.870.10:FF:000014">
    <property type="entry name" value="Cardiolipin synthase"/>
    <property type="match status" value="1"/>
</dbReference>
<sequence>MEHVLAILAYVFILSTVLIGVLIIMEKRNPAKTIAWLLVLFFLPVVGFILYLLFGRDMRKKRLTRDKKELDMSELEEENQKRALEGQSLLVRRLIQLGETAAHAPVTLKNKVDIFVDGNPLFDAMLDDLKKARHHIHLAYYIVRDDELGRRFLEVLLDRAEHGVTIRFMYDHVGSVFLSRSFRKTLQKAGVEIIPILPVTFPIIGRKLNFRYHRKITIVDGRIGYLGGFNIGDEYVGKNKRFGFWRDTHLRVEGQAVHSLQYVFREDWEFASGKRFEGASYFPDFEHSTSLPNTHIPMQLVASGPDSPIPAILHSILNMIGSAEQRLWITTPYLVPDESVLVALKTAALSGVDVRIVLPSFPDHKLVYHASTSYIGELLINGVRIYRYHKGFLHAKVLLVDEDVVSVGTANMDARSFYLNFEANYLIYDPAIVKEMERRFEEDFLESQEINLYQFIRRPLYQHALESVARLFSPIM</sequence>
<dbReference type="GO" id="GO:0008808">
    <property type="term" value="F:cardiolipin synthase activity"/>
    <property type="evidence" value="ECO:0007669"/>
    <property type="project" value="UniProtKB-UniRule"/>
</dbReference>
<keyword evidence="5 12" id="KW-0812">Transmembrane</keyword>
<accession>A0A2R6Y4E5</accession>
<evidence type="ECO:0000256" key="3">
    <source>
        <dbReference type="ARBA" id="ARBA00022516"/>
    </source>
</evidence>
<keyword evidence="4 12" id="KW-0808">Transferase</keyword>
<dbReference type="CDD" id="cd09112">
    <property type="entry name" value="PLDc_CLS_2"/>
    <property type="match status" value="1"/>
</dbReference>
<organism evidence="16 17">
    <name type="scientific">Candidatus Carbonibacillus altaicus</name>
    <dbReference type="NCBI Taxonomy" id="2163959"/>
    <lineage>
        <taxon>Bacteria</taxon>
        <taxon>Bacillati</taxon>
        <taxon>Bacillota</taxon>
        <taxon>Bacilli</taxon>
        <taxon>Bacillales</taxon>
        <taxon>Candidatus Carbonibacillus</taxon>
    </lineage>
</organism>
<proteinExistence type="inferred from homology"/>
<keyword evidence="11 12" id="KW-1208">Phospholipid metabolism</keyword>
<dbReference type="EC" id="2.7.8.-" evidence="12 13"/>
<dbReference type="InterPro" id="IPR025202">
    <property type="entry name" value="PLD-like_dom"/>
</dbReference>
<feature type="transmembrane region" description="Helical" evidence="12">
    <location>
        <begin position="6"/>
        <end position="25"/>
    </location>
</feature>
<dbReference type="PROSITE" id="PS50035">
    <property type="entry name" value="PLD"/>
    <property type="match status" value="2"/>
</dbReference>
<evidence type="ECO:0000256" key="7">
    <source>
        <dbReference type="ARBA" id="ARBA00022989"/>
    </source>
</evidence>
<feature type="domain" description="PLD phosphodiesterase" evidence="15">
    <location>
        <begin position="389"/>
        <end position="416"/>
    </location>
</feature>
<dbReference type="InterPro" id="IPR022924">
    <property type="entry name" value="Cardiolipin_synthase"/>
</dbReference>
<dbReference type="SUPFAM" id="SSF56024">
    <property type="entry name" value="Phospholipase D/nuclease"/>
    <property type="match status" value="2"/>
</dbReference>
<protein>
    <recommendedName>
        <fullName evidence="12 13">Cardiolipin synthase</fullName>
        <shortName evidence="12">CL synthase</shortName>
        <ecNumber evidence="12 13">2.7.8.-</ecNumber>
    </recommendedName>
</protein>
<keyword evidence="3 12" id="KW-0444">Lipid biosynthesis</keyword>
<gene>
    <name evidence="16" type="ORF">BSOLF_1393</name>
</gene>
<feature type="domain" description="PLD phosphodiesterase" evidence="15">
    <location>
        <begin position="208"/>
        <end position="235"/>
    </location>
</feature>
<feature type="active site" evidence="12">
    <location>
        <position position="396"/>
    </location>
</feature>
<dbReference type="EMBL" id="PEBX01000006">
    <property type="protein sequence ID" value="PTQ57515.1"/>
    <property type="molecule type" value="Genomic_DNA"/>
</dbReference>
<comment type="function">
    <text evidence="12">Catalyzes the reversible phosphatidyl group transfer from one phosphatidylglycerol molecule to another to form cardiolipin (CL) (diphosphatidylglycerol) and glycerol.</text>
</comment>
<dbReference type="InterPro" id="IPR027379">
    <property type="entry name" value="CLS_N"/>
</dbReference>
<dbReference type="GO" id="GO:0032049">
    <property type="term" value="P:cardiolipin biosynthetic process"/>
    <property type="evidence" value="ECO:0007669"/>
    <property type="project" value="UniProtKB-UniRule"/>
</dbReference>
<dbReference type="Pfam" id="PF13091">
    <property type="entry name" value="PLDc_2"/>
    <property type="match status" value="2"/>
</dbReference>
<dbReference type="Proteomes" id="UP000244338">
    <property type="component" value="Unassembled WGS sequence"/>
</dbReference>
<evidence type="ECO:0000256" key="14">
    <source>
        <dbReference type="SAM" id="Coils"/>
    </source>
</evidence>
<evidence type="ECO:0000256" key="8">
    <source>
        <dbReference type="ARBA" id="ARBA00023098"/>
    </source>
</evidence>
<evidence type="ECO:0000256" key="1">
    <source>
        <dbReference type="ARBA" id="ARBA00004651"/>
    </source>
</evidence>
<dbReference type="Gene3D" id="3.30.870.10">
    <property type="entry name" value="Endonuclease Chain A"/>
    <property type="match status" value="2"/>
</dbReference>
<evidence type="ECO:0000259" key="15">
    <source>
        <dbReference type="PROSITE" id="PS50035"/>
    </source>
</evidence>
<evidence type="ECO:0000256" key="9">
    <source>
        <dbReference type="ARBA" id="ARBA00023136"/>
    </source>
</evidence>
<evidence type="ECO:0000256" key="13">
    <source>
        <dbReference type="NCBIfam" id="TIGR04265"/>
    </source>
</evidence>
<evidence type="ECO:0000256" key="10">
    <source>
        <dbReference type="ARBA" id="ARBA00023209"/>
    </source>
</evidence>
<keyword evidence="7 12" id="KW-1133">Transmembrane helix</keyword>
<comment type="catalytic activity">
    <reaction evidence="12">
        <text>2 a 1,2-diacyl-sn-glycero-3-phospho-(1'-sn-glycerol) = a cardiolipin + glycerol</text>
        <dbReference type="Rhea" id="RHEA:31451"/>
        <dbReference type="ChEBI" id="CHEBI:17754"/>
        <dbReference type="ChEBI" id="CHEBI:62237"/>
        <dbReference type="ChEBI" id="CHEBI:64716"/>
    </reaction>
</comment>
<evidence type="ECO:0000256" key="6">
    <source>
        <dbReference type="ARBA" id="ARBA00022737"/>
    </source>
</evidence>
<feature type="coiled-coil region" evidence="14">
    <location>
        <begin position="58"/>
        <end position="85"/>
    </location>
</feature>
<feature type="active site" evidence="12">
    <location>
        <position position="401"/>
    </location>
</feature>
<keyword evidence="2 12" id="KW-1003">Cell membrane</keyword>
<keyword evidence="10 12" id="KW-0594">Phospholipid biosynthesis</keyword>
<keyword evidence="8 12" id="KW-0443">Lipid metabolism</keyword>